<dbReference type="Proteomes" id="UP000183567">
    <property type="component" value="Unassembled WGS sequence"/>
</dbReference>
<dbReference type="AlphaFoldDB" id="A0A1J8R707"/>
<keyword evidence="4" id="KW-1185">Reference proteome</keyword>
<evidence type="ECO:0000313" key="4">
    <source>
        <dbReference type="Proteomes" id="UP000183567"/>
    </source>
</evidence>
<dbReference type="PROSITE" id="PS50011">
    <property type="entry name" value="PROTEIN_KINASE_DOM"/>
    <property type="match status" value="1"/>
</dbReference>
<dbReference type="PANTHER" id="PTHR44329">
    <property type="entry name" value="SERINE/THREONINE-PROTEIN KINASE TNNI3K-RELATED"/>
    <property type="match status" value="1"/>
</dbReference>
<dbReference type="EMBL" id="LVVM01000080">
    <property type="protein sequence ID" value="OJA21608.1"/>
    <property type="molecule type" value="Genomic_DNA"/>
</dbReference>
<feature type="domain" description="Protein kinase" evidence="2">
    <location>
        <begin position="287"/>
        <end position="564"/>
    </location>
</feature>
<evidence type="ECO:0000256" key="1">
    <source>
        <dbReference type="SAM" id="MobiDB-lite"/>
    </source>
</evidence>
<dbReference type="InterPro" id="IPR000719">
    <property type="entry name" value="Prot_kinase_dom"/>
</dbReference>
<comment type="caution">
    <text evidence="3">The sequence shown here is derived from an EMBL/GenBank/DDBJ whole genome shotgun (WGS) entry which is preliminary data.</text>
</comment>
<dbReference type="Pfam" id="PF00069">
    <property type="entry name" value="Pkinase"/>
    <property type="match status" value="1"/>
</dbReference>
<evidence type="ECO:0000313" key="3">
    <source>
        <dbReference type="EMBL" id="OJA21608.1"/>
    </source>
</evidence>
<evidence type="ECO:0000259" key="2">
    <source>
        <dbReference type="PROSITE" id="PS50011"/>
    </source>
</evidence>
<dbReference type="InterPro" id="IPR008271">
    <property type="entry name" value="Ser/Thr_kinase_AS"/>
</dbReference>
<dbReference type="InterPro" id="IPR011009">
    <property type="entry name" value="Kinase-like_dom_sf"/>
</dbReference>
<sequence length="569" mass="64668">MSHHPPLAPQSFTPSGPSSHQPFPNTTHMSHHPPLAPQLFTPPGPSSHQPFQYNTHMSHHPPLAPQSFTPQAAIAPPITPGFRSGPSDSDPWRRELKKCHDNLVRKIEKSNELTMEDRRICFEYVNDVKAYQNLVVYTYAHIKCCTRDKRLLDELKRKITEWRGLHGDDLRILRNHRTIRDSLEKLLDQSRAQCPVHVSVRFTPGHVVPHDDGIALRNLLVLCGRDYEDEFYSLANDRAQVIVDLLEEVLRHSSIDAATHARLLRYIIRLSRKSGRLPCQLLLNIGPLQMNLRANGGSAIIYTASYNNRFVAIKRSHLPRLNECRKQFVSEAVIWSHLKHENIVPFIGVIEKDHGLWLVSEWMHKGNVRAYIDSVGRGNCDLRHLAEGAVKGLSYLHALNPPIVHGDLKGYNVLVDFHENACLVDFGISHTDDSRPWLDSSKVGRQDAALNWIAPEIILGNAESLRMTLETDMYAFGCVLYEASGDVLLLLLTSSRLQIYTGNTPFDKENVIKCLEQMKRPSLRGLEEPIKKLIGECWQDKPEKRTKARDADKALRNMKKSQFLSSIGF</sequence>
<proteinExistence type="predicted"/>
<protein>
    <recommendedName>
        <fullName evidence="2">Protein kinase domain-containing protein</fullName>
    </recommendedName>
</protein>
<name>A0A1J8R707_9AGAM</name>
<dbReference type="InterPro" id="IPR051681">
    <property type="entry name" value="Ser/Thr_Kinases-Pseudokinases"/>
</dbReference>
<organism evidence="3 4">
    <name type="scientific">Rhizopogon vesiculosus</name>
    <dbReference type="NCBI Taxonomy" id="180088"/>
    <lineage>
        <taxon>Eukaryota</taxon>
        <taxon>Fungi</taxon>
        <taxon>Dikarya</taxon>
        <taxon>Basidiomycota</taxon>
        <taxon>Agaricomycotina</taxon>
        <taxon>Agaricomycetes</taxon>
        <taxon>Agaricomycetidae</taxon>
        <taxon>Boletales</taxon>
        <taxon>Suillineae</taxon>
        <taxon>Rhizopogonaceae</taxon>
        <taxon>Rhizopogon</taxon>
    </lineage>
</organism>
<dbReference type="GO" id="GO:0005524">
    <property type="term" value="F:ATP binding"/>
    <property type="evidence" value="ECO:0007669"/>
    <property type="project" value="InterPro"/>
</dbReference>
<dbReference type="SMART" id="SM00220">
    <property type="entry name" value="S_TKc"/>
    <property type="match status" value="1"/>
</dbReference>
<dbReference type="Gene3D" id="1.10.510.10">
    <property type="entry name" value="Transferase(Phosphotransferase) domain 1"/>
    <property type="match status" value="1"/>
</dbReference>
<dbReference type="STRING" id="180088.A0A1J8R707"/>
<gene>
    <name evidence="3" type="ORF">AZE42_01657</name>
</gene>
<feature type="compositionally biased region" description="Pro residues" evidence="1">
    <location>
        <begin position="34"/>
        <end position="45"/>
    </location>
</feature>
<reference evidence="3 4" key="1">
    <citation type="submission" date="2016-03" db="EMBL/GenBank/DDBJ databases">
        <title>Comparative genomics of the ectomycorrhizal sister species Rhizopogon vinicolor and Rhizopogon vesiculosus (Basidiomycota: Boletales) reveals a divergence of the mating type B locus.</title>
        <authorList>
            <person name="Mujic A.B."/>
            <person name="Kuo A."/>
            <person name="Tritt A."/>
            <person name="Lipzen A."/>
            <person name="Chen C."/>
            <person name="Johnson J."/>
            <person name="Sharma A."/>
            <person name="Barry K."/>
            <person name="Grigoriev I.V."/>
            <person name="Spatafora J.W."/>
        </authorList>
    </citation>
    <scope>NUCLEOTIDE SEQUENCE [LARGE SCALE GENOMIC DNA]</scope>
    <source>
        <strain evidence="3 4">AM-OR11-056</strain>
    </source>
</reference>
<dbReference type="SUPFAM" id="SSF56112">
    <property type="entry name" value="Protein kinase-like (PK-like)"/>
    <property type="match status" value="1"/>
</dbReference>
<feature type="compositionally biased region" description="Polar residues" evidence="1">
    <location>
        <begin position="10"/>
        <end position="28"/>
    </location>
</feature>
<feature type="region of interest" description="Disordered" evidence="1">
    <location>
        <begin position="1"/>
        <end position="67"/>
    </location>
</feature>
<accession>A0A1J8R707</accession>
<feature type="compositionally biased region" description="Polar residues" evidence="1">
    <location>
        <begin position="46"/>
        <end position="56"/>
    </location>
</feature>
<dbReference type="GO" id="GO:0004674">
    <property type="term" value="F:protein serine/threonine kinase activity"/>
    <property type="evidence" value="ECO:0007669"/>
    <property type="project" value="TreeGrafter"/>
</dbReference>
<dbReference type="OrthoDB" id="4062651at2759"/>
<dbReference type="PROSITE" id="PS00108">
    <property type="entry name" value="PROTEIN_KINASE_ST"/>
    <property type="match status" value="1"/>
</dbReference>